<accession>A0A127ZDD3</accession>
<dbReference type="OrthoDB" id="424465at2759"/>
<feature type="domain" description="JmjC" evidence="2">
    <location>
        <begin position="168"/>
        <end position="396"/>
    </location>
</feature>
<dbReference type="AlphaFoldDB" id="A0A127ZDD3"/>
<proteinExistence type="predicted"/>
<dbReference type="Pfam" id="PF13621">
    <property type="entry name" value="Cupin_8"/>
    <property type="match status" value="1"/>
</dbReference>
<evidence type="ECO:0000313" key="3">
    <source>
        <dbReference type="EMBL" id="CDU24119.1"/>
    </source>
</evidence>
<sequence>MAQSSEDIDDPFLLLLRERAIQSRKQQGIPVDQDDQGKQWPRRLKQPPSARQFQKIIEVHAPVLIDGCMKDRPGLAKWKDTSYLEACMGPDRNVVVAITPDGRADDLIQHPEHGSLVFALPLEQKMAFSELLNRLSKQVHGKADTIAYLQSQNSNLSVQDYGDLSPLLQDLESRTSSHQPETEGNHRSDLPWATEAIGYTPEATNIWIGTSASRTSMHRDYYENLFTVVRGWKEFTVYPPAEACFLCDDEEYPVYKYVKHNNQQGRDIELLSLQKDGDGATTRWIPIDPTLPKQAERNAPFVHRDLNSTSSSGIATREHTPQTKYGYALPALKIRVHEGETLFLPSGWFHHVAQQQDEQIVAVEGQGPTDRGICLCLNWWYEISDDMAIRLEETSLTIPT</sequence>
<dbReference type="PROSITE" id="PS51184">
    <property type="entry name" value="JMJC"/>
    <property type="match status" value="1"/>
</dbReference>
<dbReference type="InterPro" id="IPR003347">
    <property type="entry name" value="JmjC_dom"/>
</dbReference>
<dbReference type="PANTHER" id="PTHR12461">
    <property type="entry name" value="HYPOXIA-INDUCIBLE FACTOR 1 ALPHA INHIBITOR-RELATED"/>
    <property type="match status" value="1"/>
</dbReference>
<dbReference type="Gene3D" id="2.60.120.10">
    <property type="entry name" value="Jelly Rolls"/>
    <property type="match status" value="1"/>
</dbReference>
<dbReference type="SMART" id="SM00558">
    <property type="entry name" value="JmjC"/>
    <property type="match status" value="1"/>
</dbReference>
<dbReference type="EMBL" id="LK056664">
    <property type="protein sequence ID" value="CDU24119.1"/>
    <property type="molecule type" value="Genomic_DNA"/>
</dbReference>
<protein>
    <recommendedName>
        <fullName evidence="2">JmjC domain-containing protein</fullName>
    </recommendedName>
</protein>
<dbReference type="PANTHER" id="PTHR12461:SF99">
    <property type="entry name" value="BIFUNCTIONAL PEPTIDASE AND (3S)-LYSYL HYDROXYLASE JMJD7"/>
    <property type="match status" value="1"/>
</dbReference>
<reference evidence="3" key="1">
    <citation type="submission" date="2014-06" db="EMBL/GenBank/DDBJ databases">
        <authorList>
            <person name="Ju J."/>
            <person name="Zhang J."/>
        </authorList>
    </citation>
    <scope>NUCLEOTIDE SEQUENCE</scope>
    <source>
        <strain evidence="3">SscI8</strain>
    </source>
</reference>
<evidence type="ECO:0000256" key="1">
    <source>
        <dbReference type="SAM" id="MobiDB-lite"/>
    </source>
</evidence>
<name>A0A127ZDD3_9BASI</name>
<dbReference type="InterPro" id="IPR014710">
    <property type="entry name" value="RmlC-like_jellyroll"/>
</dbReference>
<feature type="region of interest" description="Disordered" evidence="1">
    <location>
        <begin position="23"/>
        <end position="47"/>
    </location>
</feature>
<gene>
    <name evidence="3" type="ORF">SPSC_02748</name>
</gene>
<organism evidence="3">
    <name type="scientific">Sporisorium scitamineum</name>
    <dbReference type="NCBI Taxonomy" id="49012"/>
    <lineage>
        <taxon>Eukaryota</taxon>
        <taxon>Fungi</taxon>
        <taxon>Dikarya</taxon>
        <taxon>Basidiomycota</taxon>
        <taxon>Ustilaginomycotina</taxon>
        <taxon>Ustilaginomycetes</taxon>
        <taxon>Ustilaginales</taxon>
        <taxon>Ustilaginaceae</taxon>
        <taxon>Sporisorium</taxon>
    </lineage>
</organism>
<dbReference type="SUPFAM" id="SSF51197">
    <property type="entry name" value="Clavaminate synthase-like"/>
    <property type="match status" value="1"/>
</dbReference>
<evidence type="ECO:0000259" key="2">
    <source>
        <dbReference type="PROSITE" id="PS51184"/>
    </source>
</evidence>
<dbReference type="InterPro" id="IPR041667">
    <property type="entry name" value="Cupin_8"/>
</dbReference>